<keyword evidence="7" id="KW-1185">Reference proteome</keyword>
<dbReference type="PANTHER" id="PTHR43585:SF2">
    <property type="entry name" value="ATP-GRASP ENZYME FSQD"/>
    <property type="match status" value="1"/>
</dbReference>
<dbReference type="RefSeq" id="WP_183775307.1">
    <property type="nucleotide sequence ID" value="NZ_JACHFW010000011.1"/>
</dbReference>
<dbReference type="Gene3D" id="3.30.1490.20">
    <property type="entry name" value="ATP-grasp fold, A domain"/>
    <property type="match status" value="1"/>
</dbReference>
<name>A0A7W8M5X8_9FIRM</name>
<accession>A0A7W8M5X8</accession>
<keyword evidence="2 4" id="KW-0547">Nucleotide-binding</keyword>
<evidence type="ECO:0000256" key="3">
    <source>
        <dbReference type="ARBA" id="ARBA00022840"/>
    </source>
</evidence>
<dbReference type="Pfam" id="PF13535">
    <property type="entry name" value="ATP-grasp_4"/>
    <property type="match status" value="1"/>
</dbReference>
<evidence type="ECO:0000256" key="2">
    <source>
        <dbReference type="ARBA" id="ARBA00022741"/>
    </source>
</evidence>
<dbReference type="GO" id="GO:0046872">
    <property type="term" value="F:metal ion binding"/>
    <property type="evidence" value="ECO:0007669"/>
    <property type="project" value="InterPro"/>
</dbReference>
<comment type="caution">
    <text evidence="6">The sequence shown here is derived from an EMBL/GenBank/DDBJ whole genome shotgun (WGS) entry which is preliminary data.</text>
</comment>
<dbReference type="InterPro" id="IPR011761">
    <property type="entry name" value="ATP-grasp"/>
</dbReference>
<dbReference type="InterPro" id="IPR016185">
    <property type="entry name" value="PreATP-grasp_dom_sf"/>
</dbReference>
<evidence type="ECO:0000256" key="4">
    <source>
        <dbReference type="PROSITE-ProRule" id="PRU00409"/>
    </source>
</evidence>
<dbReference type="InterPro" id="IPR052032">
    <property type="entry name" value="ATP-dep_AA_Ligase"/>
</dbReference>
<reference evidence="6 7" key="1">
    <citation type="submission" date="2020-08" db="EMBL/GenBank/DDBJ databases">
        <title>Genomic Encyclopedia of Type Strains, Phase IV (KMG-IV): sequencing the most valuable type-strain genomes for metagenomic binning, comparative biology and taxonomic classification.</title>
        <authorList>
            <person name="Goeker M."/>
        </authorList>
    </citation>
    <scope>NUCLEOTIDE SEQUENCE [LARGE SCALE GENOMIC DNA]</scope>
    <source>
        <strain evidence="6 7">DSM 106146</strain>
    </source>
</reference>
<gene>
    <name evidence="6" type="ORF">HNP82_002535</name>
</gene>
<keyword evidence="3 4" id="KW-0067">ATP-binding</keyword>
<dbReference type="GO" id="GO:0016874">
    <property type="term" value="F:ligase activity"/>
    <property type="evidence" value="ECO:0007669"/>
    <property type="project" value="UniProtKB-KW"/>
</dbReference>
<dbReference type="PANTHER" id="PTHR43585">
    <property type="entry name" value="FUMIPYRROLE BIOSYNTHESIS PROTEIN C"/>
    <property type="match status" value="1"/>
</dbReference>
<evidence type="ECO:0000256" key="1">
    <source>
        <dbReference type="ARBA" id="ARBA00022598"/>
    </source>
</evidence>
<keyword evidence="1" id="KW-0436">Ligase</keyword>
<dbReference type="GO" id="GO:0005524">
    <property type="term" value="F:ATP binding"/>
    <property type="evidence" value="ECO:0007669"/>
    <property type="project" value="UniProtKB-UniRule"/>
</dbReference>
<evidence type="ECO:0000313" key="6">
    <source>
        <dbReference type="EMBL" id="MBB5265389.1"/>
    </source>
</evidence>
<dbReference type="PROSITE" id="PS50975">
    <property type="entry name" value="ATP_GRASP"/>
    <property type="match status" value="1"/>
</dbReference>
<dbReference type="Gene3D" id="3.40.50.20">
    <property type="match status" value="1"/>
</dbReference>
<dbReference type="AlphaFoldDB" id="A0A7W8M5X8"/>
<dbReference type="EMBL" id="JACHFW010000011">
    <property type="protein sequence ID" value="MBB5265389.1"/>
    <property type="molecule type" value="Genomic_DNA"/>
</dbReference>
<protein>
    <submittedName>
        <fullName evidence="6">Biotin carboxylase</fullName>
    </submittedName>
</protein>
<proteinExistence type="predicted"/>
<feature type="domain" description="ATP-grasp" evidence="5">
    <location>
        <begin position="108"/>
        <end position="302"/>
    </location>
</feature>
<organism evidence="6 7">
    <name type="scientific">Catenibacillus scindens</name>
    <dbReference type="NCBI Taxonomy" id="673271"/>
    <lineage>
        <taxon>Bacteria</taxon>
        <taxon>Bacillati</taxon>
        <taxon>Bacillota</taxon>
        <taxon>Clostridia</taxon>
        <taxon>Lachnospirales</taxon>
        <taxon>Lachnospiraceae</taxon>
        <taxon>Catenibacillus</taxon>
    </lineage>
</organism>
<evidence type="ECO:0000259" key="5">
    <source>
        <dbReference type="PROSITE" id="PS50975"/>
    </source>
</evidence>
<sequence>MKKILIIGAGFLQDFVIKKARQMEYYTLAVDADPSAIGLSHADKSAVINIVDEKACLQFAQEEQIDGVLTAATDYGVLTAAYIAEHMGLPGLNYESAKLIKNKYLVRKKLFENHVDDTEQSYQVTADTDITELAHLLTYPVMVKPCDGSGSRGASRVDHPDELPNACKHAMDGSITHKAEIESFINGIEYGAESLVVNGETHVLAIMKKWMTAPPYYAELGHAIPCGLPDEIEERAKEIVRKAIFALGINHGSVNMDLLITETGNIHIIDIGARMGGNLIGSHIIPYGTGINYMGNILKAAVGEQLDWTIHEKEAVATKLLAFKGGLVKCIPEFDRFAADEKDAEIEIYHHLAVGDTVNAYHTNLDGCGYIISKAKNVEIAESVAANTLKKIEKCIF</sequence>
<dbReference type="InterPro" id="IPR013815">
    <property type="entry name" value="ATP_grasp_subdomain_1"/>
</dbReference>
<evidence type="ECO:0000313" key="7">
    <source>
        <dbReference type="Proteomes" id="UP000543642"/>
    </source>
</evidence>
<dbReference type="Proteomes" id="UP000543642">
    <property type="component" value="Unassembled WGS sequence"/>
</dbReference>
<dbReference type="Gene3D" id="3.30.470.20">
    <property type="entry name" value="ATP-grasp fold, B domain"/>
    <property type="match status" value="1"/>
</dbReference>
<dbReference type="SUPFAM" id="SSF56059">
    <property type="entry name" value="Glutathione synthetase ATP-binding domain-like"/>
    <property type="match status" value="1"/>
</dbReference>
<dbReference type="SUPFAM" id="SSF52440">
    <property type="entry name" value="PreATP-grasp domain"/>
    <property type="match status" value="1"/>
</dbReference>